<organism evidence="1 2">
    <name type="scientific">Bradyrhizobium brasilense</name>
    <dbReference type="NCBI Taxonomy" id="1419277"/>
    <lineage>
        <taxon>Bacteria</taxon>
        <taxon>Pseudomonadati</taxon>
        <taxon>Pseudomonadota</taxon>
        <taxon>Alphaproteobacteria</taxon>
        <taxon>Hyphomicrobiales</taxon>
        <taxon>Nitrobacteraceae</taxon>
        <taxon>Bradyrhizobium</taxon>
    </lineage>
</organism>
<dbReference type="Proteomes" id="UP000199245">
    <property type="component" value="Unassembled WGS sequence"/>
</dbReference>
<evidence type="ECO:0000313" key="2">
    <source>
        <dbReference type="Proteomes" id="UP000199245"/>
    </source>
</evidence>
<accession>A0A1G6L6H1</accession>
<sequence length="113" mass="12960">MDWFSQGMLKLNRLPFRKIFVIPCTDNVCEHVPEKHGERAMSETYKVIVSGKPEIRELTFAFEPRVGDLVRLPDLDGDLHCRVDRVVHYARLPHSNQVADACFVIVPEKSAKV</sequence>
<protein>
    <submittedName>
        <fullName evidence="1">Uncharacterized protein</fullName>
    </submittedName>
</protein>
<gene>
    <name evidence="1" type="ORF">SAMN05216337_1002346</name>
</gene>
<reference evidence="1 2" key="1">
    <citation type="submission" date="2016-10" db="EMBL/GenBank/DDBJ databases">
        <authorList>
            <person name="de Groot N.N."/>
        </authorList>
    </citation>
    <scope>NUCLEOTIDE SEQUENCE [LARGE SCALE GENOMIC DNA]</scope>
    <source>
        <strain evidence="1 2">R5</strain>
    </source>
</reference>
<name>A0A1G6L6H1_9BRAD</name>
<proteinExistence type="predicted"/>
<dbReference type="EMBL" id="FMZW01000002">
    <property type="protein sequence ID" value="SDC38889.1"/>
    <property type="molecule type" value="Genomic_DNA"/>
</dbReference>
<dbReference type="AlphaFoldDB" id="A0A1G6L6H1"/>
<evidence type="ECO:0000313" key="1">
    <source>
        <dbReference type="EMBL" id="SDC38889.1"/>
    </source>
</evidence>